<gene>
    <name evidence="6" type="ORF">HGM15179_016622</name>
</gene>
<dbReference type="InterPro" id="IPR040772">
    <property type="entry name" value="C19orf47_SAM"/>
</dbReference>
<dbReference type="SUPFAM" id="SSF47769">
    <property type="entry name" value="SAM/Pointed domain"/>
    <property type="match status" value="1"/>
</dbReference>
<dbReference type="EMBL" id="SWJQ01000852">
    <property type="protein sequence ID" value="TRZ10481.1"/>
    <property type="molecule type" value="Genomic_DNA"/>
</dbReference>
<evidence type="ECO:0000259" key="5">
    <source>
        <dbReference type="PROSITE" id="PS50105"/>
    </source>
</evidence>
<feature type="compositionally biased region" description="Pro residues" evidence="4">
    <location>
        <begin position="142"/>
        <end position="151"/>
    </location>
</feature>
<feature type="domain" description="SAM" evidence="5">
    <location>
        <begin position="1"/>
        <end position="69"/>
    </location>
</feature>
<dbReference type="FunFam" id="1.10.150.50:FF:000041">
    <property type="entry name" value="Chromosome 19 C19orf47 homolog"/>
    <property type="match status" value="1"/>
</dbReference>
<evidence type="ECO:0000256" key="3">
    <source>
        <dbReference type="ARBA" id="ARBA00022843"/>
    </source>
</evidence>
<dbReference type="InterPro" id="IPR013761">
    <property type="entry name" value="SAM/pointed_sf"/>
</dbReference>
<feature type="compositionally biased region" description="Polar residues" evidence="4">
    <location>
        <begin position="284"/>
        <end position="299"/>
    </location>
</feature>
<dbReference type="GO" id="GO:0005634">
    <property type="term" value="C:nucleus"/>
    <property type="evidence" value="ECO:0007669"/>
    <property type="project" value="TreeGrafter"/>
</dbReference>
<reference evidence="6" key="1">
    <citation type="submission" date="2019-04" db="EMBL/GenBank/DDBJ databases">
        <title>Genome assembly of Zosterops borbonicus 15179.</title>
        <authorList>
            <person name="Leroy T."/>
            <person name="Anselmetti Y."/>
            <person name="Tilak M.-K."/>
            <person name="Nabholz B."/>
        </authorList>
    </citation>
    <scope>NUCLEOTIDE SEQUENCE</scope>
    <source>
        <strain evidence="6">HGM_15179</strain>
        <tissue evidence="6">Muscle</tissue>
    </source>
</reference>
<evidence type="ECO:0000256" key="1">
    <source>
        <dbReference type="ARBA" id="ARBA00022499"/>
    </source>
</evidence>
<dbReference type="PANTHER" id="PTHR21359">
    <property type="entry name" value="DUF5577 DOMAIN-CONTAINING PROTEIN"/>
    <property type="match status" value="1"/>
</dbReference>
<organism evidence="6 7">
    <name type="scientific">Zosterops borbonicus</name>
    <dbReference type="NCBI Taxonomy" id="364589"/>
    <lineage>
        <taxon>Eukaryota</taxon>
        <taxon>Metazoa</taxon>
        <taxon>Chordata</taxon>
        <taxon>Craniata</taxon>
        <taxon>Vertebrata</taxon>
        <taxon>Euteleostomi</taxon>
        <taxon>Archelosauria</taxon>
        <taxon>Archosauria</taxon>
        <taxon>Dinosauria</taxon>
        <taxon>Saurischia</taxon>
        <taxon>Theropoda</taxon>
        <taxon>Coelurosauria</taxon>
        <taxon>Aves</taxon>
        <taxon>Neognathae</taxon>
        <taxon>Neoaves</taxon>
        <taxon>Telluraves</taxon>
        <taxon>Australaves</taxon>
        <taxon>Passeriformes</taxon>
        <taxon>Sylvioidea</taxon>
        <taxon>Zosteropidae</taxon>
        <taxon>Zosterops</taxon>
    </lineage>
</organism>
<dbReference type="Gene3D" id="1.10.150.50">
    <property type="entry name" value="Transcription Factor, Ets-1"/>
    <property type="match status" value="1"/>
</dbReference>
<comment type="caution">
    <text evidence="6">The sequence shown here is derived from an EMBL/GenBank/DDBJ whole genome shotgun (WGS) entry which is preliminary data.</text>
</comment>
<dbReference type="AlphaFoldDB" id="A0A8K1G2H9"/>
<dbReference type="PROSITE" id="PS50105">
    <property type="entry name" value="SAM_DOMAIN"/>
    <property type="match status" value="1"/>
</dbReference>
<dbReference type="CDD" id="cd09531">
    <property type="entry name" value="SAM_CS047"/>
    <property type="match status" value="1"/>
</dbReference>
<dbReference type="Pfam" id="PF17740">
    <property type="entry name" value="DUF5577"/>
    <property type="match status" value="1"/>
</dbReference>
<feature type="region of interest" description="Disordered" evidence="4">
    <location>
        <begin position="74"/>
        <end position="183"/>
    </location>
</feature>
<keyword evidence="1" id="KW-1017">Isopeptide bond</keyword>
<dbReference type="Proteomes" id="UP000796761">
    <property type="component" value="Unassembled WGS sequence"/>
</dbReference>
<dbReference type="Pfam" id="PF18017">
    <property type="entry name" value="SAM_4"/>
    <property type="match status" value="1"/>
</dbReference>
<feature type="region of interest" description="Disordered" evidence="4">
    <location>
        <begin position="234"/>
        <end position="324"/>
    </location>
</feature>
<keyword evidence="2" id="KW-0597">Phosphoprotein</keyword>
<feature type="compositionally biased region" description="Basic and acidic residues" evidence="4">
    <location>
        <begin position="85"/>
        <end position="123"/>
    </location>
</feature>
<proteinExistence type="predicted"/>
<feature type="compositionally biased region" description="Low complexity" evidence="4">
    <location>
        <begin position="160"/>
        <end position="175"/>
    </location>
</feature>
<protein>
    <recommendedName>
        <fullName evidence="5">SAM domain-containing protein</fullName>
    </recommendedName>
</protein>
<evidence type="ECO:0000256" key="4">
    <source>
        <dbReference type="SAM" id="MobiDB-lite"/>
    </source>
</evidence>
<keyword evidence="7" id="KW-1185">Reference proteome</keyword>
<feature type="compositionally biased region" description="Acidic residues" evidence="4">
    <location>
        <begin position="255"/>
        <end position="268"/>
    </location>
</feature>
<accession>A0A8K1G2H9</accession>
<name>A0A8K1G2H9_9PASS</name>
<evidence type="ECO:0000256" key="2">
    <source>
        <dbReference type="ARBA" id="ARBA00022553"/>
    </source>
</evidence>
<sequence length="324" mass="34635">MATSEWLRFFEDAGIPPGPALGYAVAFVDNRIHKNMLLDLTKELMKELGITVVGDVIAILRHAKVVHRQEMCRAASESLQPEAPPQDHPRDHARDHARDQPREHPRDQPQDHPRDHPREHPRDPCGAMGRMITKSLSRDPAPRAPRAPRNPPGTGICVTVPNGAAKAAPAGPAVPSDGAKRRRVTAEMEGKYIISLPKGTTARSRKILELQAARESSGLARTSVFERLGAEAKAAAATAGKPSGVFSRLDGPADPADDPGDDPGEDPEALPYAGVLKKRRECSGSPSEAQDGAVSSSVSPWGCGKVSSSCGPGSVFRRLGRKPD</sequence>
<evidence type="ECO:0000313" key="6">
    <source>
        <dbReference type="EMBL" id="TRZ10481.1"/>
    </source>
</evidence>
<dbReference type="OrthoDB" id="10067653at2759"/>
<dbReference type="InterPro" id="IPR039161">
    <property type="entry name" value="C19orf47-like"/>
</dbReference>
<evidence type="ECO:0000313" key="7">
    <source>
        <dbReference type="Proteomes" id="UP000796761"/>
    </source>
</evidence>
<dbReference type="InterPro" id="IPR001660">
    <property type="entry name" value="SAM"/>
</dbReference>
<keyword evidence="3" id="KW-0832">Ubl conjugation</keyword>
<dbReference type="InterPro" id="IPR041477">
    <property type="entry name" value="DUF5577"/>
</dbReference>
<dbReference type="PANTHER" id="PTHR21359:SF1">
    <property type="entry name" value="DUF5577 DOMAIN-CONTAINING PROTEIN"/>
    <property type="match status" value="1"/>
</dbReference>